<gene>
    <name evidence="1" type="ORF">NUW58_g728</name>
</gene>
<dbReference type="EMBL" id="JAPDGR010000066">
    <property type="protein sequence ID" value="KAJ2997179.1"/>
    <property type="molecule type" value="Genomic_DNA"/>
</dbReference>
<name>A0ACC1PPT9_9PEZI</name>
<dbReference type="Proteomes" id="UP001143856">
    <property type="component" value="Unassembled WGS sequence"/>
</dbReference>
<evidence type="ECO:0000313" key="2">
    <source>
        <dbReference type="Proteomes" id="UP001143856"/>
    </source>
</evidence>
<proteinExistence type="predicted"/>
<accession>A0ACC1PPT9</accession>
<sequence>MQFFTSIIFALGLAAGTQAQPADADKVVVAHLKFHGGPASYQLNVPTDGRVVSTNNGISVDTIDTPNYDALNLCTFYTAGPKTLVGSVTPEGLKQITVGPPQPILSVSCRAK</sequence>
<comment type="caution">
    <text evidence="1">The sequence shown here is derived from an EMBL/GenBank/DDBJ whole genome shotgun (WGS) entry which is preliminary data.</text>
</comment>
<reference evidence="1" key="1">
    <citation type="submission" date="2022-10" db="EMBL/GenBank/DDBJ databases">
        <title>Genome Sequence of Xylaria curta.</title>
        <authorList>
            <person name="Buettner E."/>
        </authorList>
    </citation>
    <scope>NUCLEOTIDE SEQUENCE</scope>
    <source>
        <strain evidence="1">Babe10</strain>
    </source>
</reference>
<keyword evidence="2" id="KW-1185">Reference proteome</keyword>
<organism evidence="1 2">
    <name type="scientific">Xylaria curta</name>
    <dbReference type="NCBI Taxonomy" id="42375"/>
    <lineage>
        <taxon>Eukaryota</taxon>
        <taxon>Fungi</taxon>
        <taxon>Dikarya</taxon>
        <taxon>Ascomycota</taxon>
        <taxon>Pezizomycotina</taxon>
        <taxon>Sordariomycetes</taxon>
        <taxon>Xylariomycetidae</taxon>
        <taxon>Xylariales</taxon>
        <taxon>Xylariaceae</taxon>
        <taxon>Xylaria</taxon>
    </lineage>
</organism>
<evidence type="ECO:0000313" key="1">
    <source>
        <dbReference type="EMBL" id="KAJ2997179.1"/>
    </source>
</evidence>
<protein>
    <submittedName>
        <fullName evidence="1">Uncharacterized protein</fullName>
    </submittedName>
</protein>